<dbReference type="GO" id="GO:0009295">
    <property type="term" value="C:nucleoid"/>
    <property type="evidence" value="ECO:0007669"/>
    <property type="project" value="TreeGrafter"/>
</dbReference>
<dbReference type="GO" id="GO:0006260">
    <property type="term" value="P:DNA replication"/>
    <property type="evidence" value="ECO:0007669"/>
    <property type="project" value="InterPro"/>
</dbReference>
<gene>
    <name evidence="4" type="ORF">UFOVP1158_5</name>
</gene>
<dbReference type="InterPro" id="IPR000424">
    <property type="entry name" value="Primosome_PriB/ssb"/>
</dbReference>
<sequence>MSSMFQGTIIGRLTQDPEQKVPASGNPYTRLRLAYNHRKDEPGYIDATLFGKTGEVAATYLKKGSHICLAGARIEWRQWEKDGVKFSGHSLVGGDLIMLGKKDDDHPAQSSAPNPAASDDDIPF</sequence>
<name>A0A6J5QU57_9CAUD</name>
<dbReference type="CDD" id="cd04496">
    <property type="entry name" value="SSB_OBF"/>
    <property type="match status" value="1"/>
</dbReference>
<evidence type="ECO:0000313" key="4">
    <source>
        <dbReference type="EMBL" id="CAB4187282.1"/>
    </source>
</evidence>
<organism evidence="4">
    <name type="scientific">uncultured Caudovirales phage</name>
    <dbReference type="NCBI Taxonomy" id="2100421"/>
    <lineage>
        <taxon>Viruses</taxon>
        <taxon>Duplodnaviria</taxon>
        <taxon>Heunggongvirae</taxon>
        <taxon>Uroviricota</taxon>
        <taxon>Caudoviricetes</taxon>
        <taxon>Peduoviridae</taxon>
        <taxon>Maltschvirus</taxon>
        <taxon>Maltschvirus maltsch</taxon>
    </lineage>
</organism>
<accession>A0A6J5QU57</accession>
<dbReference type="EMBL" id="LR797105">
    <property type="protein sequence ID" value="CAB4187282.1"/>
    <property type="molecule type" value="Genomic_DNA"/>
</dbReference>
<dbReference type="Pfam" id="PF00436">
    <property type="entry name" value="SSB"/>
    <property type="match status" value="1"/>
</dbReference>
<evidence type="ECO:0000256" key="2">
    <source>
        <dbReference type="PROSITE-ProRule" id="PRU00252"/>
    </source>
</evidence>
<reference evidence="4" key="1">
    <citation type="submission" date="2020-05" db="EMBL/GenBank/DDBJ databases">
        <authorList>
            <person name="Chiriac C."/>
            <person name="Salcher M."/>
            <person name="Ghai R."/>
            <person name="Kavagutti S V."/>
        </authorList>
    </citation>
    <scope>NUCLEOTIDE SEQUENCE</scope>
</reference>
<dbReference type="NCBIfam" id="TIGR00621">
    <property type="entry name" value="ssb"/>
    <property type="match status" value="1"/>
</dbReference>
<dbReference type="InterPro" id="IPR012340">
    <property type="entry name" value="NA-bd_OB-fold"/>
</dbReference>
<evidence type="ECO:0000256" key="3">
    <source>
        <dbReference type="SAM" id="MobiDB-lite"/>
    </source>
</evidence>
<dbReference type="Gene3D" id="2.40.50.140">
    <property type="entry name" value="Nucleic acid-binding proteins"/>
    <property type="match status" value="1"/>
</dbReference>
<dbReference type="GO" id="GO:0003697">
    <property type="term" value="F:single-stranded DNA binding"/>
    <property type="evidence" value="ECO:0007669"/>
    <property type="project" value="InterPro"/>
</dbReference>
<dbReference type="InterPro" id="IPR011344">
    <property type="entry name" value="ssDNA-bd"/>
</dbReference>
<dbReference type="PANTHER" id="PTHR10302:SF27">
    <property type="entry name" value="SINGLE-STRANDED DNA-BINDING PROTEIN"/>
    <property type="match status" value="1"/>
</dbReference>
<dbReference type="SUPFAM" id="SSF50249">
    <property type="entry name" value="Nucleic acid-binding proteins"/>
    <property type="match status" value="1"/>
</dbReference>
<evidence type="ECO:0000256" key="1">
    <source>
        <dbReference type="ARBA" id="ARBA00023125"/>
    </source>
</evidence>
<proteinExistence type="predicted"/>
<feature type="compositionally biased region" description="Low complexity" evidence="3">
    <location>
        <begin position="108"/>
        <end position="117"/>
    </location>
</feature>
<feature type="region of interest" description="Disordered" evidence="3">
    <location>
        <begin position="99"/>
        <end position="124"/>
    </location>
</feature>
<dbReference type="PROSITE" id="PS50935">
    <property type="entry name" value="SSB"/>
    <property type="match status" value="1"/>
</dbReference>
<dbReference type="PANTHER" id="PTHR10302">
    <property type="entry name" value="SINGLE-STRANDED DNA-BINDING PROTEIN"/>
    <property type="match status" value="1"/>
</dbReference>
<protein>
    <submittedName>
        <fullName evidence="4">Ssb Single-stranded DNA-binding protein</fullName>
    </submittedName>
</protein>
<keyword evidence="1 2" id="KW-0238">DNA-binding</keyword>